<dbReference type="Gene3D" id="3.90.550.10">
    <property type="entry name" value="Spore Coat Polysaccharide Biosynthesis Protein SpsA, Chain A"/>
    <property type="match status" value="1"/>
</dbReference>
<dbReference type="PANTHER" id="PTHR43867:SF2">
    <property type="entry name" value="CELLULOSE SYNTHASE CATALYTIC SUBUNIT A [UDP-FORMING]"/>
    <property type="match status" value="1"/>
</dbReference>
<keyword evidence="3" id="KW-0808">Transferase</keyword>
<dbReference type="InterPro" id="IPR003919">
    <property type="entry name" value="Cell_synth_A"/>
</dbReference>
<keyword evidence="6 7" id="KW-0472">Membrane</keyword>
<evidence type="ECO:0000256" key="5">
    <source>
        <dbReference type="ARBA" id="ARBA00022989"/>
    </source>
</evidence>
<dbReference type="InterPro" id="IPR050321">
    <property type="entry name" value="Glycosyltr_2/OpgH_subfam"/>
</dbReference>
<evidence type="ECO:0000313" key="9">
    <source>
        <dbReference type="Proteomes" id="UP000177870"/>
    </source>
</evidence>
<feature type="transmembrane region" description="Helical" evidence="7">
    <location>
        <begin position="76"/>
        <end position="94"/>
    </location>
</feature>
<name>A0A1D8TT40_9CYAN</name>
<feature type="transmembrane region" description="Helical" evidence="7">
    <location>
        <begin position="544"/>
        <end position="563"/>
    </location>
</feature>
<dbReference type="InterPro" id="IPR029044">
    <property type="entry name" value="Nucleotide-diphossugar_trans"/>
</dbReference>
<dbReference type="GO" id="GO:0035438">
    <property type="term" value="F:cyclic-di-GMP binding"/>
    <property type="evidence" value="ECO:0007669"/>
    <property type="project" value="InterPro"/>
</dbReference>
<evidence type="ECO:0000313" key="8">
    <source>
        <dbReference type="EMBL" id="AOX00832.1"/>
    </source>
</evidence>
<evidence type="ECO:0000256" key="1">
    <source>
        <dbReference type="ARBA" id="ARBA00004141"/>
    </source>
</evidence>
<feature type="transmembrane region" description="Helical" evidence="7">
    <location>
        <begin position="437"/>
        <end position="459"/>
    </location>
</feature>
<protein>
    <submittedName>
        <fullName evidence="8">Cellulose synthase catalytic subunit</fullName>
    </submittedName>
</protein>
<gene>
    <name evidence="8" type="ORF">BJP34_16515</name>
</gene>
<accession>A0A1D8TT40</accession>
<sequence length="754" mass="84547">MTVPKVSYSNSRCSSNKPVFRLRAATVVMLILVSSFSAIALAWLTGQGQIIQLFAQLHVWQRNPPMWLEAPMVTQHHYLLLPTVILMVVVLGVTKLSPRPRTWSRNLVVGILLALLARYLLWRIFSTLNLVDPLNGVFSLGLFLLEMLLLTSSIIQLFLMLRVKNRSAQASQLSLDVISGRFNPSVDILIPTYNEPCFILKRTIMGCQGIDYDNKKVYLLDDTKRQNVKQLAAELGCNYITRPDNSYAKAGNLNHAIPKTSGDLIVFFDADFVPTKNFLTRTVGFFKNSNVGLVQTPQSFYNPDPIAYNLGLEDVLLPEEEVFYRQVQPIRDGAGGVVCAGTSFVVKRDIIEAAGGFVTDSLTEDYFTGIRIAAMGYQVIYLDEKLSAGLAAENIAAHVAQRLRWAQGTLQAFFIDANPLTIPGLKPIQRLAHLDGLLNWFTGLSRFGFLLMPLAYSFLGVIPLQATPGELLYFLLPYYLIQLTVFSWLNLRSRSGLLSDIYSLPWCVPISLTVIQVMLNPFGKGFKVTPKGVKRDRFVFNSKLGLPLIILFIATAVSLWQNLSTSVMYWGSGISATDAQMIQGLSLGWIWSIYNLIMLGIALLIVVDVPNPDLYQWFKLRRVVRLEIGNRTVWGMTTKISEIGAQVALTEVADLGLDTGNTASEPLPVELEMIEEKLQLSGVVTEIDNSGEEASLRIMFDPLTLQQHRTLVEMLFCRPGRWQRRESPSEMRSLLLLFRILLKPRVLFDRQGRS</sequence>
<reference evidence="9" key="1">
    <citation type="submission" date="2016-10" db="EMBL/GenBank/DDBJ databases">
        <title>Comparative genomics uncovers the prolific and rare metabolic potential of the cyanobacterial genus Moorea.</title>
        <authorList>
            <person name="Leao T."/>
            <person name="Castelao G."/>
            <person name="Korobeynikov A."/>
            <person name="Monroe E.A."/>
            <person name="Podell S."/>
            <person name="Glukhov E."/>
            <person name="Allen E."/>
            <person name="Gerwick W.H."/>
            <person name="Gerwick L."/>
        </authorList>
    </citation>
    <scope>NUCLEOTIDE SEQUENCE [LARGE SCALE GENOMIC DNA]</scope>
    <source>
        <strain evidence="9">PAL-8-15-08-1</strain>
    </source>
</reference>
<evidence type="ECO:0000256" key="7">
    <source>
        <dbReference type="SAM" id="Phobius"/>
    </source>
</evidence>
<dbReference type="KEGG" id="mpro:BJP34_16515"/>
<evidence type="ECO:0000256" key="2">
    <source>
        <dbReference type="ARBA" id="ARBA00022676"/>
    </source>
</evidence>
<feature type="transmembrane region" description="Helical" evidence="7">
    <location>
        <begin position="106"/>
        <end position="125"/>
    </location>
</feature>
<dbReference type="EMBL" id="CP017599">
    <property type="protein sequence ID" value="AOX00832.1"/>
    <property type="molecule type" value="Genomic_DNA"/>
</dbReference>
<dbReference type="PANTHER" id="PTHR43867">
    <property type="entry name" value="CELLULOSE SYNTHASE CATALYTIC SUBUNIT A [UDP-FORMING]"/>
    <property type="match status" value="1"/>
</dbReference>
<dbReference type="Gene3D" id="2.40.10.220">
    <property type="entry name" value="predicted glycosyltransferase like domains"/>
    <property type="match status" value="1"/>
</dbReference>
<evidence type="ECO:0000256" key="3">
    <source>
        <dbReference type="ARBA" id="ARBA00022679"/>
    </source>
</evidence>
<proteinExistence type="predicted"/>
<dbReference type="STRING" id="1458985.BJP34_16515"/>
<dbReference type="OrthoDB" id="9766299at2"/>
<evidence type="ECO:0000256" key="6">
    <source>
        <dbReference type="ARBA" id="ARBA00023136"/>
    </source>
</evidence>
<organism evidence="8 9">
    <name type="scientific">Moorena producens PAL-8-15-08-1</name>
    <dbReference type="NCBI Taxonomy" id="1458985"/>
    <lineage>
        <taxon>Bacteria</taxon>
        <taxon>Bacillati</taxon>
        <taxon>Cyanobacteriota</taxon>
        <taxon>Cyanophyceae</taxon>
        <taxon>Coleofasciculales</taxon>
        <taxon>Coleofasciculaceae</taxon>
        <taxon>Moorena</taxon>
    </lineage>
</organism>
<comment type="subcellular location">
    <subcellularLocation>
        <location evidence="1">Membrane</location>
        <topology evidence="1">Multi-pass membrane protein</topology>
    </subcellularLocation>
</comment>
<dbReference type="GO" id="GO:0016759">
    <property type="term" value="F:cellulose synthase activity"/>
    <property type="evidence" value="ECO:0007669"/>
    <property type="project" value="InterPro"/>
</dbReference>
<feature type="transmembrane region" description="Helical" evidence="7">
    <location>
        <begin position="471"/>
        <end position="491"/>
    </location>
</feature>
<dbReference type="PRINTS" id="PR01439">
    <property type="entry name" value="CELLSNTHASEA"/>
</dbReference>
<keyword evidence="4 7" id="KW-0812">Transmembrane</keyword>
<dbReference type="GO" id="GO:0006011">
    <property type="term" value="P:UDP-alpha-D-glucose metabolic process"/>
    <property type="evidence" value="ECO:0007669"/>
    <property type="project" value="InterPro"/>
</dbReference>
<dbReference type="SUPFAM" id="SSF53448">
    <property type="entry name" value="Nucleotide-diphospho-sugar transferases"/>
    <property type="match status" value="1"/>
</dbReference>
<keyword evidence="5 7" id="KW-1133">Transmembrane helix</keyword>
<dbReference type="CDD" id="cd06421">
    <property type="entry name" value="CESA_CelA_like"/>
    <property type="match status" value="1"/>
</dbReference>
<dbReference type="Pfam" id="PF13641">
    <property type="entry name" value="Glyco_tranf_2_3"/>
    <property type="match status" value="1"/>
</dbReference>
<feature type="transmembrane region" description="Helical" evidence="7">
    <location>
        <begin position="137"/>
        <end position="161"/>
    </location>
</feature>
<dbReference type="Proteomes" id="UP000177870">
    <property type="component" value="Chromosome"/>
</dbReference>
<dbReference type="RefSeq" id="WP_070393283.1">
    <property type="nucleotide sequence ID" value="NZ_CP017599.1"/>
</dbReference>
<keyword evidence="2" id="KW-0328">Glycosyltransferase</keyword>
<feature type="transmembrane region" description="Helical" evidence="7">
    <location>
        <begin position="589"/>
        <end position="609"/>
    </location>
</feature>
<evidence type="ECO:0000256" key="4">
    <source>
        <dbReference type="ARBA" id="ARBA00022692"/>
    </source>
</evidence>
<dbReference type="GO" id="GO:0005886">
    <property type="term" value="C:plasma membrane"/>
    <property type="evidence" value="ECO:0007669"/>
    <property type="project" value="TreeGrafter"/>
</dbReference>
<feature type="transmembrane region" description="Helical" evidence="7">
    <location>
        <begin position="20"/>
        <end position="44"/>
    </location>
</feature>
<dbReference type="AlphaFoldDB" id="A0A1D8TT40"/>